<keyword evidence="1" id="KW-0472">Membrane</keyword>
<name>A0A926NER8_9BACL</name>
<organism evidence="2 3">
    <name type="scientific">Polycladospora coralii</name>
    <dbReference type="NCBI Taxonomy" id="2771432"/>
    <lineage>
        <taxon>Bacteria</taxon>
        <taxon>Bacillati</taxon>
        <taxon>Bacillota</taxon>
        <taxon>Bacilli</taxon>
        <taxon>Bacillales</taxon>
        <taxon>Thermoactinomycetaceae</taxon>
        <taxon>Polycladospora</taxon>
    </lineage>
</organism>
<feature type="transmembrane region" description="Helical" evidence="1">
    <location>
        <begin position="175"/>
        <end position="200"/>
    </location>
</feature>
<accession>A0A926NER8</accession>
<protein>
    <submittedName>
        <fullName evidence="2">ABC transporter permease</fullName>
    </submittedName>
</protein>
<sequence length="248" mass="28862">MIANLMWSDFMKLRRSYGIYYFLFSLVVGLGLFFYLHIDYSLNNGYDLTQSWGIAFDSYYSYLLKLFVLFSITFIASMFINMDHHSNMWKLIFTTPINRWKYYVTRIIWVVILAQVLGLLSFTTIYLIGAYYDVHADISATFIFHYIWYPFLLAIPVIALQVILSMLFSNQSIALLIGISGIYLSAIFVEWGKVIPWGYWQGYLPPQPTIEMLHNSKLSYFAPTGWGILSLMLVIVLGIVALNRKDFN</sequence>
<feature type="transmembrane region" description="Helical" evidence="1">
    <location>
        <begin position="103"/>
        <end position="127"/>
    </location>
</feature>
<dbReference type="EMBL" id="JACXAH010000008">
    <property type="protein sequence ID" value="MBD1372093.1"/>
    <property type="molecule type" value="Genomic_DNA"/>
</dbReference>
<feature type="transmembrane region" description="Helical" evidence="1">
    <location>
        <begin position="20"/>
        <end position="38"/>
    </location>
</feature>
<feature type="transmembrane region" description="Helical" evidence="1">
    <location>
        <begin position="220"/>
        <end position="242"/>
    </location>
</feature>
<evidence type="ECO:0000313" key="3">
    <source>
        <dbReference type="Proteomes" id="UP000661691"/>
    </source>
</evidence>
<dbReference type="CDD" id="cd21809">
    <property type="entry name" value="ABC-2_lan_permease-like"/>
    <property type="match status" value="1"/>
</dbReference>
<comment type="caution">
    <text evidence="2">The sequence shown here is derived from an EMBL/GenBank/DDBJ whole genome shotgun (WGS) entry which is preliminary data.</text>
</comment>
<feature type="transmembrane region" description="Helical" evidence="1">
    <location>
        <begin position="58"/>
        <end position="82"/>
    </location>
</feature>
<evidence type="ECO:0000313" key="2">
    <source>
        <dbReference type="EMBL" id="MBD1372093.1"/>
    </source>
</evidence>
<gene>
    <name evidence="2" type="ORF">IC620_06930</name>
</gene>
<keyword evidence="1" id="KW-0812">Transmembrane</keyword>
<keyword evidence="3" id="KW-1185">Reference proteome</keyword>
<dbReference type="Pfam" id="PF12730">
    <property type="entry name" value="ABC2_membrane_4"/>
    <property type="match status" value="1"/>
</dbReference>
<dbReference type="Proteomes" id="UP000661691">
    <property type="component" value="Unassembled WGS sequence"/>
</dbReference>
<keyword evidence="1" id="KW-1133">Transmembrane helix</keyword>
<proteinExistence type="predicted"/>
<reference evidence="2" key="1">
    <citation type="submission" date="2020-09" db="EMBL/GenBank/DDBJ databases">
        <title>A novel bacterium of genus Hazenella, isolated from South China Sea.</title>
        <authorList>
            <person name="Huang H."/>
            <person name="Mo K."/>
            <person name="Hu Y."/>
        </authorList>
    </citation>
    <scope>NUCLEOTIDE SEQUENCE</scope>
    <source>
        <strain evidence="2">IB182357</strain>
    </source>
</reference>
<evidence type="ECO:0000256" key="1">
    <source>
        <dbReference type="SAM" id="Phobius"/>
    </source>
</evidence>
<feature type="transmembrane region" description="Helical" evidence="1">
    <location>
        <begin position="147"/>
        <end position="168"/>
    </location>
</feature>
<dbReference type="RefSeq" id="WP_191141858.1">
    <property type="nucleotide sequence ID" value="NZ_JACXAH010000008.1"/>
</dbReference>
<dbReference type="AlphaFoldDB" id="A0A926NER8"/>